<evidence type="ECO:0000256" key="5">
    <source>
        <dbReference type="SAM" id="MobiDB-lite"/>
    </source>
</evidence>
<reference evidence="8" key="1">
    <citation type="submission" date="2023-07" db="EMBL/GenBank/DDBJ databases">
        <authorList>
            <person name="Kim M.K."/>
        </authorList>
    </citation>
    <scope>NUCLEOTIDE SEQUENCE</scope>
    <source>
        <strain evidence="8">M29</strain>
    </source>
</reference>
<feature type="region of interest" description="Disordered" evidence="5">
    <location>
        <begin position="133"/>
        <end position="152"/>
    </location>
</feature>
<accession>A0ABT9AK52</accession>
<dbReference type="InterPro" id="IPR009057">
    <property type="entry name" value="Homeodomain-like_sf"/>
</dbReference>
<dbReference type="EMBL" id="JAUQSX010000022">
    <property type="protein sequence ID" value="MDO7849814.1"/>
    <property type="molecule type" value="Genomic_DNA"/>
</dbReference>
<dbReference type="Gene3D" id="1.10.10.60">
    <property type="entry name" value="Homeodomain-like"/>
    <property type="match status" value="1"/>
</dbReference>
<protein>
    <submittedName>
        <fullName evidence="8">Response regulator</fullName>
    </submittedName>
</protein>
<dbReference type="PROSITE" id="PS50110">
    <property type="entry name" value="RESPONSE_REGULATORY"/>
    <property type="match status" value="1"/>
</dbReference>
<dbReference type="Proteomes" id="UP001167796">
    <property type="component" value="Unassembled WGS sequence"/>
</dbReference>
<dbReference type="SMART" id="SM00448">
    <property type="entry name" value="REC"/>
    <property type="match status" value="1"/>
</dbReference>
<evidence type="ECO:0000256" key="3">
    <source>
        <dbReference type="ARBA" id="ARBA00023163"/>
    </source>
</evidence>
<evidence type="ECO:0000256" key="2">
    <source>
        <dbReference type="ARBA" id="ARBA00023015"/>
    </source>
</evidence>
<feature type="domain" description="Response regulatory" evidence="7">
    <location>
        <begin position="5"/>
        <end position="121"/>
    </location>
</feature>
<dbReference type="PROSITE" id="PS01124">
    <property type="entry name" value="HTH_ARAC_FAMILY_2"/>
    <property type="match status" value="1"/>
</dbReference>
<evidence type="ECO:0000313" key="8">
    <source>
        <dbReference type="EMBL" id="MDO7849814.1"/>
    </source>
</evidence>
<dbReference type="SUPFAM" id="SSF46689">
    <property type="entry name" value="Homeodomain-like"/>
    <property type="match status" value="1"/>
</dbReference>
<sequence length="278" mass="29830">MPKPRVLVVEDEPDLRDYLRELLASTYEVLTAADGQAALEVLSREAPVDLITTDSMMPRLSGTELIAKLKADPARAGVPVLMLTARADDAHRRAALTVGVDDYLTKPFAPAELLARVQVLLARHDVRRQFAALTGDAPDEPATAATPATPAAPETEVAETATEVLAPPSGAAEQLLQWQALVAGHLADEQFGPAELAGLLHLSERTLYRRLGELAGLTPAAWLRELRLNQARQLLEAGGFGTVAAVAQAVGFATAKHFSNLYAERFGRRPSDYRATGE</sequence>
<dbReference type="PANTHER" id="PTHR43547">
    <property type="entry name" value="TWO-COMPONENT HISTIDINE KINASE"/>
    <property type="match status" value="1"/>
</dbReference>
<evidence type="ECO:0000256" key="1">
    <source>
        <dbReference type="ARBA" id="ARBA00022553"/>
    </source>
</evidence>
<dbReference type="InterPro" id="IPR018060">
    <property type="entry name" value="HTH_AraC"/>
</dbReference>
<keyword evidence="1 4" id="KW-0597">Phosphoprotein</keyword>
<comment type="caution">
    <text evidence="8">The sequence shown here is derived from an EMBL/GenBank/DDBJ whole genome shotgun (WGS) entry which is preliminary data.</text>
</comment>
<keyword evidence="9" id="KW-1185">Reference proteome</keyword>
<dbReference type="Pfam" id="PF00072">
    <property type="entry name" value="Response_reg"/>
    <property type="match status" value="1"/>
</dbReference>
<dbReference type="PANTHER" id="PTHR43547:SF2">
    <property type="entry name" value="HYBRID SIGNAL TRANSDUCTION HISTIDINE KINASE C"/>
    <property type="match status" value="1"/>
</dbReference>
<name>A0ABT9AK52_9BACT</name>
<feature type="compositionally biased region" description="Low complexity" evidence="5">
    <location>
        <begin position="140"/>
        <end position="152"/>
    </location>
</feature>
<dbReference type="SUPFAM" id="SSF52172">
    <property type="entry name" value="CheY-like"/>
    <property type="match status" value="1"/>
</dbReference>
<dbReference type="Gene3D" id="3.40.50.2300">
    <property type="match status" value="1"/>
</dbReference>
<dbReference type="Pfam" id="PF12833">
    <property type="entry name" value="HTH_18"/>
    <property type="match status" value="1"/>
</dbReference>
<evidence type="ECO:0000313" key="9">
    <source>
        <dbReference type="Proteomes" id="UP001167796"/>
    </source>
</evidence>
<feature type="domain" description="HTH araC/xylS-type" evidence="6">
    <location>
        <begin position="176"/>
        <end position="276"/>
    </location>
</feature>
<dbReference type="InterPro" id="IPR011006">
    <property type="entry name" value="CheY-like_superfamily"/>
</dbReference>
<evidence type="ECO:0000256" key="4">
    <source>
        <dbReference type="PROSITE-ProRule" id="PRU00169"/>
    </source>
</evidence>
<keyword evidence="2" id="KW-0805">Transcription regulation</keyword>
<feature type="modified residue" description="4-aspartylphosphate" evidence="4">
    <location>
        <position position="54"/>
    </location>
</feature>
<organism evidence="8 9">
    <name type="scientific">Hymenobacter mellowenesis</name>
    <dbReference type="NCBI Taxonomy" id="3063995"/>
    <lineage>
        <taxon>Bacteria</taxon>
        <taxon>Pseudomonadati</taxon>
        <taxon>Bacteroidota</taxon>
        <taxon>Cytophagia</taxon>
        <taxon>Cytophagales</taxon>
        <taxon>Hymenobacteraceae</taxon>
        <taxon>Hymenobacter</taxon>
    </lineage>
</organism>
<gene>
    <name evidence="8" type="ORF">Q5H92_25865</name>
</gene>
<evidence type="ECO:0000259" key="7">
    <source>
        <dbReference type="PROSITE" id="PS50110"/>
    </source>
</evidence>
<dbReference type="RefSeq" id="WP_305014476.1">
    <property type="nucleotide sequence ID" value="NZ_JAUQSX010000022.1"/>
</dbReference>
<proteinExistence type="predicted"/>
<evidence type="ECO:0000259" key="6">
    <source>
        <dbReference type="PROSITE" id="PS01124"/>
    </source>
</evidence>
<keyword evidence="3" id="KW-0804">Transcription</keyword>
<dbReference type="SMART" id="SM00342">
    <property type="entry name" value="HTH_ARAC"/>
    <property type="match status" value="1"/>
</dbReference>
<dbReference type="InterPro" id="IPR001789">
    <property type="entry name" value="Sig_transdc_resp-reg_receiver"/>
</dbReference>